<reference evidence="12" key="1">
    <citation type="submission" date="2018-03" db="EMBL/GenBank/DDBJ databases">
        <authorList>
            <person name="Rodrigo-Torres L."/>
            <person name="Arahal R. D."/>
            <person name="Lucena T."/>
        </authorList>
    </citation>
    <scope>NUCLEOTIDE SEQUENCE [LARGE SCALE GENOMIC DNA]</scope>
    <source>
        <strain evidence="12">CECT 7615</strain>
    </source>
</reference>
<keyword evidence="3 11" id="KW-0560">Oxidoreductase</keyword>
<organism evidence="11 12">
    <name type="scientific">Falsiruegeria mediterranea M17</name>
    <dbReference type="NCBI Taxonomy" id="1200281"/>
    <lineage>
        <taxon>Bacteria</taxon>
        <taxon>Pseudomonadati</taxon>
        <taxon>Pseudomonadota</taxon>
        <taxon>Alphaproteobacteria</taxon>
        <taxon>Rhodobacterales</taxon>
        <taxon>Roseobacteraceae</taxon>
        <taxon>Falsiruegeria</taxon>
    </lineage>
</organism>
<comment type="cofactor">
    <cofactor evidence="1">
        <name>Fe cation</name>
        <dbReference type="ChEBI" id="CHEBI:24875"/>
    </cofactor>
</comment>
<gene>
    <name evidence="11" type="primary">dhaT_1</name>
    <name evidence="11" type="ORF">TRM7615_03969</name>
</gene>
<dbReference type="Pfam" id="PF00465">
    <property type="entry name" value="Fe-ADH"/>
    <property type="match status" value="1"/>
</dbReference>
<dbReference type="CDD" id="cd14861">
    <property type="entry name" value="Fe-ADH-like"/>
    <property type="match status" value="1"/>
</dbReference>
<dbReference type="InterPro" id="IPR056798">
    <property type="entry name" value="ADH_Fe_C"/>
</dbReference>
<dbReference type="FunFam" id="1.20.1090.10:FF:000001">
    <property type="entry name" value="Aldehyde-alcohol dehydrogenase"/>
    <property type="match status" value="1"/>
</dbReference>
<dbReference type="PANTHER" id="PTHR11496:SF102">
    <property type="entry name" value="ALCOHOL DEHYDROGENASE 4"/>
    <property type="match status" value="1"/>
</dbReference>
<feature type="domain" description="Alcohol dehydrogenase iron-type/glycerol dehydrogenase GldA" evidence="9">
    <location>
        <begin position="23"/>
        <end position="194"/>
    </location>
</feature>
<sequence>MGNSAGIDQDRLLQPHDWTFPVPIAYGPGRLAEIGARCAALGVSNPLIVTDRGSRNLPFIAELGEYLSVAGLESQVFSEVSPNPRDDEIGAGRNVFRTGQHDAIIAIGGGSAMDGGKAICLTANNDIDLWAFEFEQPVPDVPTDHPFPTLITIPTTAGTGAETESTAMVTHVDKGMKFCIWHPDLKPALALLDPALTVGLPPHLTAWTGVDAMTHAIEAYCVPEFHPLCDGLALEALALISQWLPVAYREPDNMAARGGMLVGSCLAGISFLKGLGMVHAISHMVGAEYDTQHGLTNAIILPVVMRFNLTDMEVKARRMSEAMRVADDTQAGLVRAVERVLDDLEIPKSLAEIGVPEDCVERIAEKSLHDSAAGTNPVTVDLNTACQLVEQAIQKAR</sequence>
<dbReference type="RefSeq" id="WP_108790909.1">
    <property type="nucleotide sequence ID" value="NZ_ONZG01000011.1"/>
</dbReference>
<dbReference type="AlphaFoldDB" id="A0A2R8CDC1"/>
<name>A0A2R8CDC1_9RHOB</name>
<dbReference type="PANTHER" id="PTHR11496">
    <property type="entry name" value="ALCOHOL DEHYDROGENASE"/>
    <property type="match status" value="1"/>
</dbReference>
<dbReference type="OrthoDB" id="9815791at2"/>
<dbReference type="Gene3D" id="3.40.50.1970">
    <property type="match status" value="1"/>
</dbReference>
<dbReference type="PROSITE" id="PS00060">
    <property type="entry name" value="ADH_IRON_2"/>
    <property type="match status" value="1"/>
</dbReference>
<dbReference type="EMBL" id="ONZG01000011">
    <property type="protein sequence ID" value="SPJ30436.1"/>
    <property type="molecule type" value="Genomic_DNA"/>
</dbReference>
<evidence type="ECO:0000256" key="6">
    <source>
        <dbReference type="ARBA" id="ARBA00049243"/>
    </source>
</evidence>
<evidence type="ECO:0000256" key="3">
    <source>
        <dbReference type="ARBA" id="ARBA00023002"/>
    </source>
</evidence>
<evidence type="ECO:0000256" key="4">
    <source>
        <dbReference type="ARBA" id="ARBA00023027"/>
    </source>
</evidence>
<dbReference type="GO" id="GO:0004022">
    <property type="term" value="F:alcohol dehydrogenase (NAD+) activity"/>
    <property type="evidence" value="ECO:0007669"/>
    <property type="project" value="UniProtKB-EC"/>
</dbReference>
<dbReference type="InterPro" id="IPR018211">
    <property type="entry name" value="ADH_Fe_CS"/>
</dbReference>
<evidence type="ECO:0000256" key="8">
    <source>
        <dbReference type="ARBA" id="ARBA00076680"/>
    </source>
</evidence>
<comment type="catalytic activity">
    <reaction evidence="6">
        <text>a primary alcohol + NAD(+) = an aldehyde + NADH + H(+)</text>
        <dbReference type="Rhea" id="RHEA:10736"/>
        <dbReference type="ChEBI" id="CHEBI:15378"/>
        <dbReference type="ChEBI" id="CHEBI:15734"/>
        <dbReference type="ChEBI" id="CHEBI:17478"/>
        <dbReference type="ChEBI" id="CHEBI:57540"/>
        <dbReference type="ChEBI" id="CHEBI:57945"/>
        <dbReference type="EC" id="1.1.1.1"/>
    </reaction>
</comment>
<dbReference type="PROSITE" id="PS00913">
    <property type="entry name" value="ADH_IRON_1"/>
    <property type="match status" value="1"/>
</dbReference>
<evidence type="ECO:0000313" key="12">
    <source>
        <dbReference type="Proteomes" id="UP000244898"/>
    </source>
</evidence>
<evidence type="ECO:0000256" key="5">
    <source>
        <dbReference type="ARBA" id="ARBA00049164"/>
    </source>
</evidence>
<accession>A0A2R8CDC1</accession>
<comment type="similarity">
    <text evidence="2">Belongs to the iron-containing alcohol dehydrogenase family.</text>
</comment>
<evidence type="ECO:0000256" key="7">
    <source>
        <dbReference type="ARBA" id="ARBA00074848"/>
    </source>
</evidence>
<dbReference type="InterPro" id="IPR039697">
    <property type="entry name" value="Alcohol_dehydrogenase_Fe"/>
</dbReference>
<dbReference type="Proteomes" id="UP000244898">
    <property type="component" value="Unassembled WGS sequence"/>
</dbReference>
<evidence type="ECO:0000256" key="1">
    <source>
        <dbReference type="ARBA" id="ARBA00001962"/>
    </source>
</evidence>
<dbReference type="Gene3D" id="1.20.1090.10">
    <property type="entry name" value="Dehydroquinate synthase-like - alpha domain"/>
    <property type="match status" value="1"/>
</dbReference>
<keyword evidence="4" id="KW-0520">NAD</keyword>
<dbReference type="InterPro" id="IPR001670">
    <property type="entry name" value="ADH_Fe/GldA"/>
</dbReference>
<evidence type="ECO:0000259" key="10">
    <source>
        <dbReference type="Pfam" id="PF25137"/>
    </source>
</evidence>
<keyword evidence="12" id="KW-1185">Reference proteome</keyword>
<evidence type="ECO:0000259" key="9">
    <source>
        <dbReference type="Pfam" id="PF00465"/>
    </source>
</evidence>
<dbReference type="FunFam" id="3.40.50.1970:FF:000003">
    <property type="entry name" value="Alcohol dehydrogenase, iron-containing"/>
    <property type="match status" value="1"/>
</dbReference>
<dbReference type="GO" id="GO:0046872">
    <property type="term" value="F:metal ion binding"/>
    <property type="evidence" value="ECO:0007669"/>
    <property type="project" value="InterPro"/>
</dbReference>
<dbReference type="Pfam" id="PF25137">
    <property type="entry name" value="ADH_Fe_C"/>
    <property type="match status" value="1"/>
</dbReference>
<proteinExistence type="inferred from homology"/>
<feature type="domain" description="Fe-containing alcohol dehydrogenase-like C-terminal" evidence="10">
    <location>
        <begin position="205"/>
        <end position="392"/>
    </location>
</feature>
<protein>
    <recommendedName>
        <fullName evidence="7">Alcohol dehydrogenase 2</fullName>
    </recommendedName>
    <alternativeName>
        <fullName evidence="8">Alcohol dehydrogenase II</fullName>
    </alternativeName>
</protein>
<evidence type="ECO:0000313" key="11">
    <source>
        <dbReference type="EMBL" id="SPJ30436.1"/>
    </source>
</evidence>
<dbReference type="SUPFAM" id="SSF56796">
    <property type="entry name" value="Dehydroquinate synthase-like"/>
    <property type="match status" value="1"/>
</dbReference>
<evidence type="ECO:0000256" key="2">
    <source>
        <dbReference type="ARBA" id="ARBA00007358"/>
    </source>
</evidence>
<comment type="catalytic activity">
    <reaction evidence="5">
        <text>a secondary alcohol + NAD(+) = a ketone + NADH + H(+)</text>
        <dbReference type="Rhea" id="RHEA:10740"/>
        <dbReference type="ChEBI" id="CHEBI:15378"/>
        <dbReference type="ChEBI" id="CHEBI:17087"/>
        <dbReference type="ChEBI" id="CHEBI:35681"/>
        <dbReference type="ChEBI" id="CHEBI:57540"/>
        <dbReference type="ChEBI" id="CHEBI:57945"/>
        <dbReference type="EC" id="1.1.1.1"/>
    </reaction>
</comment>